<evidence type="ECO:0000256" key="1">
    <source>
        <dbReference type="SAM" id="Coils"/>
    </source>
</evidence>
<keyword evidence="1" id="KW-0175">Coiled coil</keyword>
<dbReference type="GO" id="GO:0043107">
    <property type="term" value="P:type IV pilus-dependent motility"/>
    <property type="evidence" value="ECO:0007669"/>
    <property type="project" value="InterPro"/>
</dbReference>
<dbReference type="InterPro" id="IPR007445">
    <property type="entry name" value="PilO"/>
</dbReference>
<dbReference type="SUPFAM" id="SSF58100">
    <property type="entry name" value="Bacterial hemolysins"/>
    <property type="match status" value="1"/>
</dbReference>
<dbReference type="GO" id="GO:0043683">
    <property type="term" value="P:type IV pilus assembly"/>
    <property type="evidence" value="ECO:0007669"/>
    <property type="project" value="InterPro"/>
</dbReference>
<name>A0A5K7ZVP2_9BACT</name>
<keyword evidence="2" id="KW-0472">Membrane</keyword>
<keyword evidence="2" id="KW-1133">Transmembrane helix</keyword>
<dbReference type="Proteomes" id="UP000425960">
    <property type="component" value="Chromosome"/>
</dbReference>
<dbReference type="RefSeq" id="WP_155311825.1">
    <property type="nucleotide sequence ID" value="NZ_AP021876.1"/>
</dbReference>
<dbReference type="AlphaFoldDB" id="A0A5K7ZVP2"/>
<sequence length="211" mass="23885">MNKGKAVSTEKINPLFEKLEQLSKAQRIGIWVGILILVIVGFVYFSYLPMFKQIDKLNANLAKVEKELEVAKKNARQLNDYRKKMQDAEEQFKIVMRALPEKEEIPTLLTGISKAGKDSGLTFVLFQPKPEVKKDFYAEIPLALRVTGDYHGVATFFESVAGLNRIVNIRDINLTPEKGGKSLTTTCTAVTYKFIEASNTKKKPSKRSRRK</sequence>
<accession>A0A5K7ZVP2</accession>
<evidence type="ECO:0000256" key="2">
    <source>
        <dbReference type="SAM" id="Phobius"/>
    </source>
</evidence>
<dbReference type="Pfam" id="PF04350">
    <property type="entry name" value="PilO"/>
    <property type="match status" value="1"/>
</dbReference>
<organism evidence="3 4">
    <name type="scientific">Desulfosarcina ovata subsp. sediminis</name>
    <dbReference type="NCBI Taxonomy" id="885957"/>
    <lineage>
        <taxon>Bacteria</taxon>
        <taxon>Pseudomonadati</taxon>
        <taxon>Thermodesulfobacteriota</taxon>
        <taxon>Desulfobacteria</taxon>
        <taxon>Desulfobacterales</taxon>
        <taxon>Desulfosarcinaceae</taxon>
        <taxon>Desulfosarcina</taxon>
    </lineage>
</organism>
<feature type="transmembrane region" description="Helical" evidence="2">
    <location>
        <begin position="28"/>
        <end position="47"/>
    </location>
</feature>
<dbReference type="PANTHER" id="PTHR39555:SF1">
    <property type="entry name" value="TYPE IV PILUS INNER MEMBRANE COMPONENT PILO"/>
    <property type="match status" value="1"/>
</dbReference>
<evidence type="ECO:0000313" key="3">
    <source>
        <dbReference type="EMBL" id="BBO84307.1"/>
    </source>
</evidence>
<proteinExistence type="predicted"/>
<protein>
    <submittedName>
        <fullName evidence="3">Pilus assembly protein PilO</fullName>
    </submittedName>
</protein>
<dbReference type="PANTHER" id="PTHR39555">
    <property type="entry name" value="FIMBRIAL ASSEMBLY PROTEIN PILO-LIKE PROTEIN-RELATED"/>
    <property type="match status" value="1"/>
</dbReference>
<feature type="coiled-coil region" evidence="1">
    <location>
        <begin position="54"/>
        <end position="98"/>
    </location>
</feature>
<keyword evidence="2" id="KW-0812">Transmembrane</keyword>
<reference evidence="3 4" key="1">
    <citation type="submission" date="2019-11" db="EMBL/GenBank/DDBJ databases">
        <title>Comparative genomics of hydrocarbon-degrading Desulfosarcina strains.</title>
        <authorList>
            <person name="Watanabe M."/>
            <person name="Kojima H."/>
            <person name="Fukui M."/>
        </authorList>
    </citation>
    <scope>NUCLEOTIDE SEQUENCE [LARGE SCALE GENOMIC DNA]</scope>
    <source>
        <strain evidence="3 4">28bB2T</strain>
    </source>
</reference>
<evidence type="ECO:0000313" key="4">
    <source>
        <dbReference type="Proteomes" id="UP000425960"/>
    </source>
</evidence>
<dbReference type="KEGG" id="dov:DSCO28_48730"/>
<dbReference type="EMBL" id="AP021876">
    <property type="protein sequence ID" value="BBO84307.1"/>
    <property type="molecule type" value="Genomic_DNA"/>
</dbReference>
<dbReference type="InterPro" id="IPR014717">
    <property type="entry name" value="Transl_elong_EF1B/ribsomal_bS6"/>
</dbReference>
<gene>
    <name evidence="3" type="primary">pilO</name>
    <name evidence="3" type="ORF">DSCO28_48730</name>
</gene>
<dbReference type="Gene3D" id="3.30.70.60">
    <property type="match status" value="1"/>
</dbReference>